<reference evidence="1" key="1">
    <citation type="submission" date="2021-03" db="EMBL/GenBank/DDBJ databases">
        <title>Draft genome sequence of rust myrtle Austropuccinia psidii MF-1, a brazilian biotype.</title>
        <authorList>
            <person name="Quecine M.C."/>
            <person name="Pachon D.M.R."/>
            <person name="Bonatelli M.L."/>
            <person name="Correr F.H."/>
            <person name="Franceschini L.M."/>
            <person name="Leite T.F."/>
            <person name="Margarido G.R.A."/>
            <person name="Almeida C.A."/>
            <person name="Ferrarezi J.A."/>
            <person name="Labate C.A."/>
        </authorList>
    </citation>
    <scope>NUCLEOTIDE SEQUENCE</scope>
    <source>
        <strain evidence="1">MF-1</strain>
    </source>
</reference>
<keyword evidence="2" id="KW-1185">Reference proteome</keyword>
<evidence type="ECO:0000313" key="1">
    <source>
        <dbReference type="EMBL" id="MBW0529802.1"/>
    </source>
</evidence>
<sequence length="251" mass="28546">MGGDNDWHGDTASAGWFYFNAEMTHPRDSVETLERKENKHHPSTCEKRVPNGTRPDISFAVNLLARHAQAPGHQHWTLLQHLLGYLQHTQEKGLKLFPNNEDITVSSDASWGGEFSRSTHGYLLMVHSCAIAWSSKGLATVASLTSHTEYMALSLVSRQGMWMKSLVKDVFGRNLSLSLLCENESAIRISKDSASNKRTWHSDRDFYIINERLYNKEVELEWVFTRDMKANGLTKSLGPILHQRFCSHFLS</sequence>
<dbReference type="PANTHER" id="PTHR11439:SF467">
    <property type="entry name" value="INTEGRASE CATALYTIC DOMAIN-CONTAINING PROTEIN"/>
    <property type="match status" value="1"/>
</dbReference>
<comment type="caution">
    <text evidence="1">The sequence shown here is derived from an EMBL/GenBank/DDBJ whole genome shotgun (WGS) entry which is preliminary data.</text>
</comment>
<name>A0A9Q3F4D3_9BASI</name>
<accession>A0A9Q3F4D3</accession>
<dbReference type="CDD" id="cd09272">
    <property type="entry name" value="RNase_HI_RT_Ty1"/>
    <property type="match status" value="1"/>
</dbReference>
<organism evidence="1 2">
    <name type="scientific">Austropuccinia psidii MF-1</name>
    <dbReference type="NCBI Taxonomy" id="1389203"/>
    <lineage>
        <taxon>Eukaryota</taxon>
        <taxon>Fungi</taxon>
        <taxon>Dikarya</taxon>
        <taxon>Basidiomycota</taxon>
        <taxon>Pucciniomycotina</taxon>
        <taxon>Pucciniomycetes</taxon>
        <taxon>Pucciniales</taxon>
        <taxon>Sphaerophragmiaceae</taxon>
        <taxon>Austropuccinia</taxon>
    </lineage>
</organism>
<gene>
    <name evidence="1" type="ORF">O181_069517</name>
</gene>
<dbReference type="PANTHER" id="PTHR11439">
    <property type="entry name" value="GAG-POL-RELATED RETROTRANSPOSON"/>
    <property type="match status" value="1"/>
</dbReference>
<protein>
    <recommendedName>
        <fullName evidence="3">Reverse transcriptase Ty1/copia-type domain-containing protein</fullName>
    </recommendedName>
</protein>
<dbReference type="Proteomes" id="UP000765509">
    <property type="component" value="Unassembled WGS sequence"/>
</dbReference>
<evidence type="ECO:0008006" key="3">
    <source>
        <dbReference type="Google" id="ProtNLM"/>
    </source>
</evidence>
<dbReference type="AlphaFoldDB" id="A0A9Q3F4D3"/>
<dbReference type="OrthoDB" id="3255262at2759"/>
<proteinExistence type="predicted"/>
<evidence type="ECO:0000313" key="2">
    <source>
        <dbReference type="Proteomes" id="UP000765509"/>
    </source>
</evidence>
<dbReference type="EMBL" id="AVOT02035445">
    <property type="protein sequence ID" value="MBW0529802.1"/>
    <property type="molecule type" value="Genomic_DNA"/>
</dbReference>